<reference evidence="3 4" key="1">
    <citation type="submission" date="2021-06" db="EMBL/GenBank/DDBJ databases">
        <title>Caerostris extrusa draft genome.</title>
        <authorList>
            <person name="Kono N."/>
            <person name="Arakawa K."/>
        </authorList>
    </citation>
    <scope>NUCLEOTIDE SEQUENCE [LARGE SCALE GENOMIC DNA]</scope>
</reference>
<keyword evidence="2" id="KW-0732">Signal</keyword>
<keyword evidence="1" id="KW-0812">Transmembrane</keyword>
<dbReference type="Proteomes" id="UP001054945">
    <property type="component" value="Unassembled WGS sequence"/>
</dbReference>
<feature type="signal peptide" evidence="2">
    <location>
        <begin position="1"/>
        <end position="32"/>
    </location>
</feature>
<dbReference type="InterPro" id="IPR002120">
    <property type="entry name" value="TRH_rcpt_1"/>
</dbReference>
<proteinExistence type="predicted"/>
<feature type="transmembrane region" description="Helical" evidence="1">
    <location>
        <begin position="241"/>
        <end position="265"/>
    </location>
</feature>
<sequence length="313" mass="35909">MHPPIKAHIPLLPHTRILLVISIIWPSAMVCASQPALSRDHPHRPLSSHPASSSFQTSRISSSSSTASSSFSTSFPWCCKFARFSLALFRSLPGFFLPFFLDLPDFLLPSFQSLVDFLLTSFHWLPDFILPLLLRFTSFLLPFFFCLPDFHLPLFLRLSSFLKSSRCNSVHPHWKTTLQFRSLENHRTSSRQRKLRRCHEGSERGHQDADRWSHCLLPKLLSSPNPAHLQHVLPTLFKETWSFLIFVNIMAYTSSACNPLLYSVFSQKFRQKFQTLLACCRKKQCTPSPSAMYLGCRSKTFLSKSVKTTVTEI</sequence>
<dbReference type="PANTHER" id="PTHR46061">
    <property type="entry name" value="THYROTROPIN-RELEASING HORMONE RECEPTOR"/>
    <property type="match status" value="1"/>
</dbReference>
<evidence type="ECO:0000256" key="1">
    <source>
        <dbReference type="SAM" id="Phobius"/>
    </source>
</evidence>
<evidence type="ECO:0000313" key="3">
    <source>
        <dbReference type="EMBL" id="GIY15982.1"/>
    </source>
</evidence>
<keyword evidence="3" id="KW-0675">Receptor</keyword>
<evidence type="ECO:0000313" key="4">
    <source>
        <dbReference type="Proteomes" id="UP001054945"/>
    </source>
</evidence>
<accession>A0AAV4R3C6</accession>
<keyword evidence="4" id="KW-1185">Reference proteome</keyword>
<gene>
    <name evidence="3" type="primary">npr-15</name>
    <name evidence="3" type="ORF">CEXT_91131</name>
</gene>
<feature type="chain" id="PRO_5043461599" evidence="2">
    <location>
        <begin position="33"/>
        <end position="313"/>
    </location>
</feature>
<organism evidence="3 4">
    <name type="scientific">Caerostris extrusa</name>
    <name type="common">Bark spider</name>
    <name type="synonym">Caerostris bankana</name>
    <dbReference type="NCBI Taxonomy" id="172846"/>
    <lineage>
        <taxon>Eukaryota</taxon>
        <taxon>Metazoa</taxon>
        <taxon>Ecdysozoa</taxon>
        <taxon>Arthropoda</taxon>
        <taxon>Chelicerata</taxon>
        <taxon>Arachnida</taxon>
        <taxon>Araneae</taxon>
        <taxon>Araneomorphae</taxon>
        <taxon>Entelegynae</taxon>
        <taxon>Araneoidea</taxon>
        <taxon>Araneidae</taxon>
        <taxon>Caerostris</taxon>
    </lineage>
</organism>
<comment type="caution">
    <text evidence="3">The sequence shown here is derived from an EMBL/GenBank/DDBJ whole genome shotgun (WGS) entry which is preliminary data.</text>
</comment>
<protein>
    <submittedName>
        <fullName evidence="3">Thyroliberin receptor</fullName>
    </submittedName>
</protein>
<evidence type="ECO:0000256" key="2">
    <source>
        <dbReference type="SAM" id="SignalP"/>
    </source>
</evidence>
<dbReference type="EMBL" id="BPLR01007314">
    <property type="protein sequence ID" value="GIY15982.1"/>
    <property type="molecule type" value="Genomic_DNA"/>
</dbReference>
<dbReference type="AlphaFoldDB" id="A0AAV4R3C6"/>
<dbReference type="GO" id="GO:0016020">
    <property type="term" value="C:membrane"/>
    <property type="evidence" value="ECO:0007669"/>
    <property type="project" value="InterPro"/>
</dbReference>
<dbReference type="GO" id="GO:0004997">
    <property type="term" value="F:thyrotropin-releasing hormone receptor activity"/>
    <property type="evidence" value="ECO:0007669"/>
    <property type="project" value="InterPro"/>
</dbReference>
<keyword evidence="1" id="KW-0472">Membrane</keyword>
<keyword evidence="1" id="KW-1133">Transmembrane helix</keyword>
<dbReference type="PANTHER" id="PTHR46061:SF3">
    <property type="entry name" value="THYROTROPIN-RELEASING HORMONE RECEPTOR"/>
    <property type="match status" value="1"/>
</dbReference>
<dbReference type="Gene3D" id="1.20.1070.10">
    <property type="entry name" value="Rhodopsin 7-helix transmembrane proteins"/>
    <property type="match status" value="1"/>
</dbReference>
<name>A0AAV4R3C6_CAEEX</name>